<keyword evidence="3" id="KW-1185">Reference proteome</keyword>
<proteinExistence type="predicted"/>
<dbReference type="GO" id="GO:0016787">
    <property type="term" value="F:hydrolase activity"/>
    <property type="evidence" value="ECO:0007669"/>
    <property type="project" value="UniProtKB-KW"/>
</dbReference>
<gene>
    <name evidence="2" type="ORF">QWY13_06600</name>
</gene>
<dbReference type="Gene3D" id="3.40.50.1820">
    <property type="entry name" value="alpha/beta hydrolase"/>
    <property type="match status" value="1"/>
</dbReference>
<protein>
    <submittedName>
        <fullName evidence="2">Alpha/beta hydrolase</fullName>
    </submittedName>
</protein>
<dbReference type="InterPro" id="IPR029058">
    <property type="entry name" value="AB_hydrolase_fold"/>
</dbReference>
<dbReference type="PRINTS" id="PR00412">
    <property type="entry name" value="EPOXHYDRLASE"/>
</dbReference>
<keyword evidence="2" id="KW-0378">Hydrolase</keyword>
<dbReference type="SUPFAM" id="SSF53474">
    <property type="entry name" value="alpha/beta-Hydrolases"/>
    <property type="match status" value="1"/>
</dbReference>
<name>A0ABT8NBW5_9BACL</name>
<dbReference type="RefSeq" id="WP_301855687.1">
    <property type="nucleotide sequence ID" value="NZ_JAUJWU010000001.1"/>
</dbReference>
<sequence length="287" mass="32506">MSNYQVKELITEGFKTVYCHGGETNAETLIFLHGSGPGANALSNWKKALNALSSKYQVIALDLVGFGSTELPADLNMTFWEWTTLRVKQVLAIMDHYNIGKAHLVGNSMGGVISLNAVMHSPQRFDKLILMGSGGGKTSGPTPEIVRMTGFFNDPTIESFGNLIRWFMYDETVLEDDINDIIRTRYENIMRPEVRELYPKLFPKNPAEMLIPPSALRRMTNQTLLIHGYEDQFVPREGSLSLLEHIPNAELILLKQCGHWVQIEKSDRFIQLVDQFIDQRNHQLALI</sequence>
<evidence type="ECO:0000313" key="3">
    <source>
        <dbReference type="Proteomes" id="UP001172142"/>
    </source>
</evidence>
<dbReference type="PRINTS" id="PR00111">
    <property type="entry name" value="ABHYDROLASE"/>
</dbReference>
<dbReference type="PANTHER" id="PTHR46438">
    <property type="entry name" value="ALPHA/BETA-HYDROLASES SUPERFAMILY PROTEIN"/>
    <property type="match status" value="1"/>
</dbReference>
<dbReference type="InterPro" id="IPR000639">
    <property type="entry name" value="Epox_hydrolase-like"/>
</dbReference>
<dbReference type="Pfam" id="PF00561">
    <property type="entry name" value="Abhydrolase_1"/>
    <property type="match status" value="1"/>
</dbReference>
<evidence type="ECO:0000313" key="2">
    <source>
        <dbReference type="EMBL" id="MDN7245167.1"/>
    </source>
</evidence>
<dbReference type="InterPro" id="IPR000073">
    <property type="entry name" value="AB_hydrolase_1"/>
</dbReference>
<dbReference type="EMBL" id="JAUJWU010000001">
    <property type="protein sequence ID" value="MDN7245167.1"/>
    <property type="molecule type" value="Genomic_DNA"/>
</dbReference>
<comment type="caution">
    <text evidence="2">The sequence shown here is derived from an EMBL/GenBank/DDBJ whole genome shotgun (WGS) entry which is preliminary data.</text>
</comment>
<reference evidence="2 3" key="1">
    <citation type="submission" date="2023-07" db="EMBL/GenBank/DDBJ databases">
        <title>Novel species in genus Planococcus.</title>
        <authorList>
            <person name="Ning S."/>
        </authorList>
    </citation>
    <scope>NUCLEOTIDE SEQUENCE [LARGE SCALE GENOMIC DNA]</scope>
    <source>
        <strain evidence="2 3">N017</strain>
    </source>
</reference>
<accession>A0ABT8NBW5</accession>
<organism evidence="2 3">
    <name type="scientific">Planococcus shenhongbingii</name>
    <dbReference type="NCBI Taxonomy" id="3058398"/>
    <lineage>
        <taxon>Bacteria</taxon>
        <taxon>Bacillati</taxon>
        <taxon>Bacillota</taxon>
        <taxon>Bacilli</taxon>
        <taxon>Bacillales</taxon>
        <taxon>Caryophanaceae</taxon>
        <taxon>Planococcus</taxon>
    </lineage>
</organism>
<feature type="domain" description="AB hydrolase-1" evidence="1">
    <location>
        <begin position="28"/>
        <end position="143"/>
    </location>
</feature>
<evidence type="ECO:0000259" key="1">
    <source>
        <dbReference type="Pfam" id="PF00561"/>
    </source>
</evidence>
<dbReference type="Proteomes" id="UP001172142">
    <property type="component" value="Unassembled WGS sequence"/>
</dbReference>
<dbReference type="PANTHER" id="PTHR46438:SF11">
    <property type="entry name" value="LIPASE-RELATED"/>
    <property type="match status" value="1"/>
</dbReference>